<sequence length="205" mass="21925">MFFDRFFTPKEEDIHASNSSTPTSTSSQTTPRPTGHLASRPQSYHQTLPAPCACKSIYAKTESRLLGKVSDLEAERDTKDLTISILSEQLLDKSQEIELLRMKLAGLERALAGDLDGPLYSPPFDPPFESVLSGGRAGDSAIGSSAGSQGVTSPPRSTTGTTVPTFDGDVSYEELVDENVALRDEVARLSHVLEDGLGALAGLEI</sequence>
<keyword evidence="3" id="KW-1185">Reference proteome</keyword>
<protein>
    <submittedName>
        <fullName evidence="2">Uncharacterized protein</fullName>
    </submittedName>
</protein>
<accession>R4XG88</accession>
<feature type="compositionally biased region" description="Polar residues" evidence="1">
    <location>
        <begin position="151"/>
        <end position="164"/>
    </location>
</feature>
<reference evidence="2 3" key="1">
    <citation type="journal article" date="2013" name="MBio">
        <title>Genome sequencing of the plant pathogen Taphrina deformans, the causal agent of peach leaf curl.</title>
        <authorList>
            <person name="Cisse O.H."/>
            <person name="Almeida J.M.G.C.F."/>
            <person name="Fonseca A."/>
            <person name="Kumar A.A."/>
            <person name="Salojaervi J."/>
            <person name="Overmyer K."/>
            <person name="Hauser P.M."/>
            <person name="Pagni M."/>
        </authorList>
    </citation>
    <scope>NUCLEOTIDE SEQUENCE [LARGE SCALE GENOMIC DNA]</scope>
    <source>
        <strain evidence="3">PYCC 5710 / ATCC 11124 / CBS 356.35 / IMI 108563 / JCM 9778 / NBRC 8474</strain>
    </source>
</reference>
<name>R4XG88_TAPDE</name>
<comment type="caution">
    <text evidence="2">The sequence shown here is derived from an EMBL/GenBank/DDBJ whole genome shotgun (WGS) entry which is preliminary data.</text>
</comment>
<evidence type="ECO:0000313" key="2">
    <source>
        <dbReference type="EMBL" id="CCG82399.1"/>
    </source>
</evidence>
<feature type="region of interest" description="Disordered" evidence="1">
    <location>
        <begin position="130"/>
        <end position="166"/>
    </location>
</feature>
<evidence type="ECO:0000256" key="1">
    <source>
        <dbReference type="SAM" id="MobiDB-lite"/>
    </source>
</evidence>
<evidence type="ECO:0000313" key="3">
    <source>
        <dbReference type="Proteomes" id="UP000013776"/>
    </source>
</evidence>
<proteinExistence type="predicted"/>
<dbReference type="AlphaFoldDB" id="R4XG88"/>
<organism evidence="2 3">
    <name type="scientific">Taphrina deformans (strain PYCC 5710 / ATCC 11124 / CBS 356.35 / IMI 108563 / JCM 9778 / NBRC 8474)</name>
    <name type="common">Peach leaf curl fungus</name>
    <name type="synonym">Lalaria deformans</name>
    <dbReference type="NCBI Taxonomy" id="1097556"/>
    <lineage>
        <taxon>Eukaryota</taxon>
        <taxon>Fungi</taxon>
        <taxon>Dikarya</taxon>
        <taxon>Ascomycota</taxon>
        <taxon>Taphrinomycotina</taxon>
        <taxon>Taphrinomycetes</taxon>
        <taxon>Taphrinales</taxon>
        <taxon>Taphrinaceae</taxon>
        <taxon>Taphrina</taxon>
    </lineage>
</organism>
<feature type="compositionally biased region" description="Low complexity" evidence="1">
    <location>
        <begin position="138"/>
        <end position="150"/>
    </location>
</feature>
<feature type="compositionally biased region" description="Low complexity" evidence="1">
    <location>
        <begin position="17"/>
        <end position="34"/>
    </location>
</feature>
<dbReference type="VEuPathDB" id="FungiDB:TAPDE_002393"/>
<dbReference type="Proteomes" id="UP000013776">
    <property type="component" value="Unassembled WGS sequence"/>
</dbReference>
<dbReference type="EMBL" id="CAHR02000083">
    <property type="protein sequence ID" value="CCG82399.1"/>
    <property type="molecule type" value="Genomic_DNA"/>
</dbReference>
<gene>
    <name evidence="2" type="ORF">TAPDE_002393</name>
</gene>
<feature type="region of interest" description="Disordered" evidence="1">
    <location>
        <begin position="1"/>
        <end position="44"/>
    </location>
</feature>